<evidence type="ECO:0000313" key="3">
    <source>
        <dbReference type="Proteomes" id="UP001610432"/>
    </source>
</evidence>
<evidence type="ECO:0000313" key="2">
    <source>
        <dbReference type="EMBL" id="KAL2865680.1"/>
    </source>
</evidence>
<organism evidence="2 3">
    <name type="scientific">Aspergillus lucknowensis</name>
    <dbReference type="NCBI Taxonomy" id="176173"/>
    <lineage>
        <taxon>Eukaryota</taxon>
        <taxon>Fungi</taxon>
        <taxon>Dikarya</taxon>
        <taxon>Ascomycota</taxon>
        <taxon>Pezizomycotina</taxon>
        <taxon>Eurotiomycetes</taxon>
        <taxon>Eurotiomycetidae</taxon>
        <taxon>Eurotiales</taxon>
        <taxon>Aspergillaceae</taxon>
        <taxon>Aspergillus</taxon>
        <taxon>Aspergillus subgen. Nidulantes</taxon>
    </lineage>
</organism>
<protein>
    <submittedName>
        <fullName evidence="2">Uncharacterized protein</fullName>
    </submittedName>
</protein>
<evidence type="ECO:0000256" key="1">
    <source>
        <dbReference type="SAM" id="MobiDB-lite"/>
    </source>
</evidence>
<dbReference type="GeneID" id="98144600"/>
<gene>
    <name evidence="2" type="ORF">BJX67DRAFT_357795</name>
</gene>
<sequence>MRQWLLRSDGSVKLFIPVNIQEDIRSCDINKHHRGTGYRVASLLHKYEKGKGKENHAKILECMSTTSEGSTKDSSVIPDDSESDRELYEILESEVYRDDWVGSLAVEIEFRELKDSRPQRRGGIVVSHYPFLARPHRCLVPG</sequence>
<proteinExistence type="predicted"/>
<comment type="caution">
    <text evidence="2">The sequence shown here is derived from an EMBL/GenBank/DDBJ whole genome shotgun (WGS) entry which is preliminary data.</text>
</comment>
<name>A0ABR4LMC4_9EURO</name>
<reference evidence="2 3" key="1">
    <citation type="submission" date="2024-07" db="EMBL/GenBank/DDBJ databases">
        <title>Section-level genome sequencing and comparative genomics of Aspergillus sections Usti and Cavernicolus.</title>
        <authorList>
            <consortium name="Lawrence Berkeley National Laboratory"/>
            <person name="Nybo J.L."/>
            <person name="Vesth T.C."/>
            <person name="Theobald S."/>
            <person name="Frisvad J.C."/>
            <person name="Larsen T.O."/>
            <person name="Kjaerboelling I."/>
            <person name="Rothschild-Mancinelli K."/>
            <person name="Lyhne E.K."/>
            <person name="Kogle M.E."/>
            <person name="Barry K."/>
            <person name="Clum A."/>
            <person name="Na H."/>
            <person name="Ledsgaard L."/>
            <person name="Lin J."/>
            <person name="Lipzen A."/>
            <person name="Kuo A."/>
            <person name="Riley R."/>
            <person name="Mondo S."/>
            <person name="Labutti K."/>
            <person name="Haridas S."/>
            <person name="Pangalinan J."/>
            <person name="Salamov A.A."/>
            <person name="Simmons B.A."/>
            <person name="Magnuson J.K."/>
            <person name="Chen J."/>
            <person name="Drula E."/>
            <person name="Henrissat B."/>
            <person name="Wiebenga A."/>
            <person name="Lubbers R.J."/>
            <person name="Gomes A.C."/>
            <person name="Macurrencykelacurrency M.R."/>
            <person name="Stajich J."/>
            <person name="Grigoriev I.V."/>
            <person name="Mortensen U.H."/>
            <person name="De Vries R.P."/>
            <person name="Baker S.E."/>
            <person name="Andersen M.R."/>
        </authorList>
    </citation>
    <scope>NUCLEOTIDE SEQUENCE [LARGE SCALE GENOMIC DNA]</scope>
    <source>
        <strain evidence="2 3">CBS 449.75</strain>
    </source>
</reference>
<dbReference type="RefSeq" id="XP_070884659.1">
    <property type="nucleotide sequence ID" value="XM_071029528.1"/>
</dbReference>
<keyword evidence="3" id="KW-1185">Reference proteome</keyword>
<feature type="compositionally biased region" description="Polar residues" evidence="1">
    <location>
        <begin position="63"/>
        <end position="74"/>
    </location>
</feature>
<dbReference type="Proteomes" id="UP001610432">
    <property type="component" value="Unassembled WGS sequence"/>
</dbReference>
<dbReference type="EMBL" id="JBFXLQ010000030">
    <property type="protein sequence ID" value="KAL2865680.1"/>
    <property type="molecule type" value="Genomic_DNA"/>
</dbReference>
<feature type="region of interest" description="Disordered" evidence="1">
    <location>
        <begin position="63"/>
        <end position="83"/>
    </location>
</feature>
<accession>A0ABR4LMC4</accession>